<protein>
    <submittedName>
        <fullName evidence="3">PLP-dependent transferase</fullName>
    </submittedName>
</protein>
<evidence type="ECO:0000256" key="1">
    <source>
        <dbReference type="ARBA" id="ARBA00023150"/>
    </source>
</evidence>
<dbReference type="Gene3D" id="3.40.640.10">
    <property type="entry name" value="Type I PLP-dependent aspartate aminotransferase-like (Major domain)"/>
    <property type="match status" value="1"/>
</dbReference>
<dbReference type="OMA" id="HTGFLAR"/>
<dbReference type="PANTHER" id="PTHR14237">
    <property type="entry name" value="MOLYBDOPTERIN COFACTOR SULFURASE MOSC"/>
    <property type="match status" value="1"/>
</dbReference>
<dbReference type="EMBL" id="KQ964816">
    <property type="protein sequence ID" value="KXN65791.1"/>
    <property type="molecule type" value="Genomic_DNA"/>
</dbReference>
<dbReference type="OrthoDB" id="10264306at2759"/>
<gene>
    <name evidence="3" type="ORF">CONCODRAFT_12525</name>
</gene>
<keyword evidence="4" id="KW-1185">Reference proteome</keyword>
<proteinExistence type="predicted"/>
<organism evidence="3 4">
    <name type="scientific">Conidiobolus coronatus (strain ATCC 28846 / CBS 209.66 / NRRL 28638)</name>
    <name type="common">Delacroixia coronata</name>
    <dbReference type="NCBI Taxonomy" id="796925"/>
    <lineage>
        <taxon>Eukaryota</taxon>
        <taxon>Fungi</taxon>
        <taxon>Fungi incertae sedis</taxon>
        <taxon>Zoopagomycota</taxon>
        <taxon>Entomophthoromycotina</taxon>
        <taxon>Entomophthoromycetes</taxon>
        <taxon>Entomophthorales</taxon>
        <taxon>Ancylistaceae</taxon>
        <taxon>Conidiobolus</taxon>
    </lineage>
</organism>
<evidence type="ECO:0000259" key="2">
    <source>
        <dbReference type="PROSITE" id="PS51340"/>
    </source>
</evidence>
<dbReference type="Pfam" id="PF00266">
    <property type="entry name" value="Aminotran_5"/>
    <property type="match status" value="1"/>
</dbReference>
<dbReference type="InterPro" id="IPR005302">
    <property type="entry name" value="MoCF_Sase_C"/>
</dbReference>
<dbReference type="GO" id="GO:0030170">
    <property type="term" value="F:pyridoxal phosphate binding"/>
    <property type="evidence" value="ECO:0007669"/>
    <property type="project" value="InterPro"/>
</dbReference>
<dbReference type="PANTHER" id="PTHR14237:SF80">
    <property type="entry name" value="MOLYBDENUM COFACTOR SULFURASE"/>
    <property type="match status" value="1"/>
</dbReference>
<accession>A0A137NST5</accession>
<sequence>MELAKQKFLEEYPEYGYNNRLNAILSTEFPNLVTHPQIYLDNTAIPPIPTQLVISLATAQASLPWLQNPHSSPQIHDQINLTRLNLLNYFNCSELEYEVIFCSNVTNGLKLIGEHFPWTKASKLILSIQNHTSMVGIREYAQKAGSSTELINLEDLYSNNYKFNSNCDESLNLICLPAQTNWNGLKLPSTIQLSSIIPNNTLTLIDFASYAQSNALRIPDFNADFNLISFYKIFGIMTGLSCLIVKKSSLKKLNSRYFGGGGLLACDIYSPYKELNTTTCWEFGTPNYMDILNLSNCFNYFNGVFGDMKYVGLHTKSLTNWTKLELKKLKHYNNTPLIELYSNDEKFDYGPIIAFNVLRSNGEKVGLKHLESILNLNNIIVRVGSLCNPGSNQFYLNVTGEQVRDSFNKGIRCGDGELGVCRVSLGKVTTFEQCFELVKVIREKFIEVEQPLPKQIDNTKNLKIPEVLEINIYPIKSCKSYKIPISKPWPILKSGLKFDRKFKLINLDTRRTMIQKNYSILAQFVPMINFDNCEVCIDFNGDTSPIIKFEQTEGVEVKRVIIDDKEECIIVLNTSELDLWLSKFFDFKVALITSPEATTTYPNQAPLLAILSEDLEDFRLKSGVNYIPSNRFRANLTLRGVKLNPEDVIKIGNCQFKVEEPCERCSMITVDQSNSKRDLKIYSNLVKLGSNQGFGKFGWYLKLITEFYNGEEECLFNCQQ</sequence>
<dbReference type="InterPro" id="IPR005303">
    <property type="entry name" value="MOCOS_middle"/>
</dbReference>
<dbReference type="Gene3D" id="3.90.1150.10">
    <property type="entry name" value="Aspartate Aminotransferase, domain 1"/>
    <property type="match status" value="1"/>
</dbReference>
<dbReference type="STRING" id="796925.A0A137NST5"/>
<dbReference type="SUPFAM" id="SSF53383">
    <property type="entry name" value="PLP-dependent transferases"/>
    <property type="match status" value="1"/>
</dbReference>
<feature type="domain" description="MOSC" evidence="2">
    <location>
        <begin position="574"/>
        <end position="720"/>
    </location>
</feature>
<dbReference type="GO" id="GO:0030151">
    <property type="term" value="F:molybdenum ion binding"/>
    <property type="evidence" value="ECO:0007669"/>
    <property type="project" value="InterPro"/>
</dbReference>
<keyword evidence="1" id="KW-0501">Molybdenum cofactor biosynthesis</keyword>
<dbReference type="GO" id="GO:0006777">
    <property type="term" value="P:Mo-molybdopterin cofactor biosynthetic process"/>
    <property type="evidence" value="ECO:0007669"/>
    <property type="project" value="UniProtKB-KW"/>
</dbReference>
<dbReference type="InterPro" id="IPR000192">
    <property type="entry name" value="Aminotrans_V_dom"/>
</dbReference>
<dbReference type="AlphaFoldDB" id="A0A137NST5"/>
<dbReference type="Pfam" id="PF03473">
    <property type="entry name" value="MOSC"/>
    <property type="match status" value="1"/>
</dbReference>
<dbReference type="SUPFAM" id="SSF50800">
    <property type="entry name" value="PK beta-barrel domain-like"/>
    <property type="match status" value="1"/>
</dbReference>
<evidence type="ECO:0000313" key="3">
    <source>
        <dbReference type="EMBL" id="KXN65791.1"/>
    </source>
</evidence>
<dbReference type="InterPro" id="IPR015422">
    <property type="entry name" value="PyrdxlP-dep_Trfase_small"/>
</dbReference>
<reference evidence="3 4" key="1">
    <citation type="journal article" date="2015" name="Genome Biol. Evol.">
        <title>Phylogenomic analyses indicate that early fungi evolved digesting cell walls of algal ancestors of land plants.</title>
        <authorList>
            <person name="Chang Y."/>
            <person name="Wang S."/>
            <person name="Sekimoto S."/>
            <person name="Aerts A.L."/>
            <person name="Choi C."/>
            <person name="Clum A."/>
            <person name="LaButti K.M."/>
            <person name="Lindquist E.A."/>
            <person name="Yee Ngan C."/>
            <person name="Ohm R.A."/>
            <person name="Salamov A.A."/>
            <person name="Grigoriev I.V."/>
            <person name="Spatafora J.W."/>
            <person name="Berbee M.L."/>
        </authorList>
    </citation>
    <scope>NUCLEOTIDE SEQUENCE [LARGE SCALE GENOMIC DNA]</scope>
    <source>
        <strain evidence="3 4">NRRL 28638</strain>
    </source>
</reference>
<evidence type="ECO:0000313" key="4">
    <source>
        <dbReference type="Proteomes" id="UP000070444"/>
    </source>
</evidence>
<dbReference type="SUPFAM" id="SSF141673">
    <property type="entry name" value="MOSC N-terminal domain-like"/>
    <property type="match status" value="1"/>
</dbReference>
<dbReference type="InterPro" id="IPR015424">
    <property type="entry name" value="PyrdxlP-dep_Trfase"/>
</dbReference>
<dbReference type="Proteomes" id="UP000070444">
    <property type="component" value="Unassembled WGS sequence"/>
</dbReference>
<dbReference type="InterPro" id="IPR015421">
    <property type="entry name" value="PyrdxlP-dep_Trfase_major"/>
</dbReference>
<name>A0A137NST5_CONC2</name>
<keyword evidence="3" id="KW-0808">Transferase</keyword>
<dbReference type="PROSITE" id="PS51340">
    <property type="entry name" value="MOSC"/>
    <property type="match status" value="1"/>
</dbReference>
<dbReference type="GO" id="GO:0016740">
    <property type="term" value="F:transferase activity"/>
    <property type="evidence" value="ECO:0007669"/>
    <property type="project" value="UniProtKB-KW"/>
</dbReference>
<dbReference type="InterPro" id="IPR011037">
    <property type="entry name" value="Pyrv_Knase-like_insert_dom_sf"/>
</dbReference>
<dbReference type="Pfam" id="PF03476">
    <property type="entry name" value="MOSC_N"/>
    <property type="match status" value="1"/>
</dbReference>